<dbReference type="EMBL" id="GBBK01005320">
    <property type="protein sequence ID" value="JAC19162.1"/>
    <property type="molecule type" value="mRNA"/>
</dbReference>
<dbReference type="AlphaFoldDB" id="A0A023FC40"/>
<feature type="chain" id="PRO_5001515227" evidence="2">
    <location>
        <begin position="27"/>
        <end position="187"/>
    </location>
</feature>
<feature type="region of interest" description="Disordered" evidence="1">
    <location>
        <begin position="71"/>
        <end position="103"/>
    </location>
</feature>
<organism evidence="3">
    <name type="scientific">Amblyomma cajennense</name>
    <name type="common">Cayenne tick</name>
    <name type="synonym">Acarus cajennensis</name>
    <dbReference type="NCBI Taxonomy" id="34607"/>
    <lineage>
        <taxon>Eukaryota</taxon>
        <taxon>Metazoa</taxon>
        <taxon>Ecdysozoa</taxon>
        <taxon>Arthropoda</taxon>
        <taxon>Chelicerata</taxon>
        <taxon>Arachnida</taxon>
        <taxon>Acari</taxon>
        <taxon>Parasitiformes</taxon>
        <taxon>Ixodida</taxon>
        <taxon>Ixodoidea</taxon>
        <taxon>Ixodidae</taxon>
        <taxon>Amblyomminae</taxon>
        <taxon>Amblyomma</taxon>
    </lineage>
</organism>
<accession>A0A023FC40</accession>
<sequence length="187" mass="20067">MPRASFSLAFFSWLASAIWWVSLTLATFLLPEMENGLTPRGFLAASVSTGTNRLPPLLPVPCLGLVSGVETTRPSSSSSSSMGGNDSILVAQTAPVRRRRPTSGERLSVVVFERVPSCACLLARALAHSVPSARHHHRRATRPQSVSRGSPERRKRNNHAAAQPAHAQLPPLLSPGSREPPGVRGTR</sequence>
<protein>
    <submittedName>
        <fullName evidence="3">Putative secreted mucin</fullName>
    </submittedName>
</protein>
<keyword evidence="2" id="KW-0732">Signal</keyword>
<evidence type="ECO:0000256" key="2">
    <source>
        <dbReference type="SAM" id="SignalP"/>
    </source>
</evidence>
<feature type="compositionally biased region" description="Low complexity" evidence="1">
    <location>
        <begin position="159"/>
        <end position="171"/>
    </location>
</feature>
<feature type="non-terminal residue" evidence="3">
    <location>
        <position position="187"/>
    </location>
</feature>
<evidence type="ECO:0000256" key="1">
    <source>
        <dbReference type="SAM" id="MobiDB-lite"/>
    </source>
</evidence>
<name>A0A023FC40_AMBCJ</name>
<evidence type="ECO:0000313" key="3">
    <source>
        <dbReference type="EMBL" id="JAC19162.1"/>
    </source>
</evidence>
<proteinExistence type="evidence at transcript level"/>
<reference evidence="3" key="1">
    <citation type="submission" date="2014-03" db="EMBL/GenBank/DDBJ databases">
        <title>The sialotranscriptome of Amblyomma triste, Amblyomma parvum and Amblyomma cajennense ticks, uncovered by 454-based RNA-seq.</title>
        <authorList>
            <person name="Garcia G.R."/>
            <person name="Gardinassi L.G."/>
            <person name="Ribeiro J.M."/>
            <person name="Anatriello E."/>
            <person name="Ferreira B.R."/>
            <person name="Moreira H.N."/>
            <person name="Mafra C."/>
            <person name="Olegario M.M."/>
            <person name="Szabo P.J."/>
            <person name="Miranda-Santos I.K."/>
            <person name="Maruyama S.R."/>
        </authorList>
    </citation>
    <scope>NUCLEOTIDE SEQUENCE</scope>
    <source>
        <strain evidence="3">Uberlandia</strain>
        <tissue evidence="3">Salivary glands</tissue>
    </source>
</reference>
<feature type="signal peptide" evidence="2">
    <location>
        <begin position="1"/>
        <end position="26"/>
    </location>
</feature>
<feature type="region of interest" description="Disordered" evidence="1">
    <location>
        <begin position="129"/>
        <end position="187"/>
    </location>
</feature>